<evidence type="ECO:0000256" key="1">
    <source>
        <dbReference type="SAM" id="Phobius"/>
    </source>
</evidence>
<reference evidence="2" key="1">
    <citation type="submission" date="2019-04" db="EMBL/GenBank/DDBJ databases">
        <authorList>
            <person name="Alioto T."/>
            <person name="Alioto T."/>
        </authorList>
    </citation>
    <scope>NUCLEOTIDE SEQUENCE [LARGE SCALE GENOMIC DNA]</scope>
</reference>
<keyword evidence="1" id="KW-0812">Transmembrane</keyword>
<dbReference type="AlphaFoldDB" id="A0A5E4CWR0"/>
<accession>A0A5E4CWR0</accession>
<feature type="non-terminal residue" evidence="2">
    <location>
        <position position="1"/>
    </location>
</feature>
<name>A0A5E4CWR0_MARMO</name>
<keyword evidence="3" id="KW-1185">Reference proteome</keyword>
<proteinExistence type="predicted"/>
<evidence type="ECO:0000313" key="2">
    <source>
        <dbReference type="EMBL" id="VTJ86278.1"/>
    </source>
</evidence>
<protein>
    <submittedName>
        <fullName evidence="2">Uncharacterized protein</fullName>
    </submittedName>
</protein>
<comment type="caution">
    <text evidence="2">The sequence shown here is derived from an EMBL/GenBank/DDBJ whole genome shotgun (WGS) entry which is preliminary data.</text>
</comment>
<feature type="transmembrane region" description="Helical" evidence="1">
    <location>
        <begin position="33"/>
        <end position="52"/>
    </location>
</feature>
<sequence length="54" mass="6094">IFGILLIFVDVFLVVNDIILTERQIHVSLACRISSLSIALFFVMDILLQIYVVG</sequence>
<dbReference type="Proteomes" id="UP000335636">
    <property type="component" value="Unassembled WGS sequence"/>
</dbReference>
<dbReference type="EMBL" id="CABDUW010002310">
    <property type="protein sequence ID" value="VTJ86278.1"/>
    <property type="molecule type" value="Genomic_DNA"/>
</dbReference>
<feature type="non-terminal residue" evidence="2">
    <location>
        <position position="54"/>
    </location>
</feature>
<gene>
    <name evidence="2" type="ORF">MONAX_5E025144</name>
</gene>
<evidence type="ECO:0000313" key="3">
    <source>
        <dbReference type="Proteomes" id="UP000335636"/>
    </source>
</evidence>
<keyword evidence="1" id="KW-0472">Membrane</keyword>
<organism evidence="2 3">
    <name type="scientific">Marmota monax</name>
    <name type="common">Woodchuck</name>
    <dbReference type="NCBI Taxonomy" id="9995"/>
    <lineage>
        <taxon>Eukaryota</taxon>
        <taxon>Metazoa</taxon>
        <taxon>Chordata</taxon>
        <taxon>Craniata</taxon>
        <taxon>Vertebrata</taxon>
        <taxon>Euteleostomi</taxon>
        <taxon>Mammalia</taxon>
        <taxon>Eutheria</taxon>
        <taxon>Euarchontoglires</taxon>
        <taxon>Glires</taxon>
        <taxon>Rodentia</taxon>
        <taxon>Sciuromorpha</taxon>
        <taxon>Sciuridae</taxon>
        <taxon>Xerinae</taxon>
        <taxon>Marmotini</taxon>
        <taxon>Marmota</taxon>
    </lineage>
</organism>
<keyword evidence="1" id="KW-1133">Transmembrane helix</keyword>